<dbReference type="AlphaFoldDB" id="A0AB34H0W6"/>
<evidence type="ECO:0000256" key="1">
    <source>
        <dbReference type="SAM" id="MobiDB-lite"/>
    </source>
</evidence>
<comment type="caution">
    <text evidence="2">The sequence shown here is derived from an EMBL/GenBank/DDBJ whole genome shotgun (WGS) entry which is preliminary data.</text>
</comment>
<name>A0AB34H0W6_ESCRO</name>
<dbReference type="EMBL" id="JAIQCJ010002063">
    <property type="protein sequence ID" value="KAJ8784335.1"/>
    <property type="molecule type" value="Genomic_DNA"/>
</dbReference>
<reference evidence="2 3" key="1">
    <citation type="submission" date="2022-11" db="EMBL/GenBank/DDBJ databases">
        <title>Whole genome sequence of Eschrichtius robustus ER-17-0199.</title>
        <authorList>
            <person name="Bruniche-Olsen A."/>
            <person name="Black A.N."/>
            <person name="Fields C.J."/>
            <person name="Walden K."/>
            <person name="Dewoody J.A."/>
        </authorList>
    </citation>
    <scope>NUCLEOTIDE SEQUENCE [LARGE SCALE GENOMIC DNA]</scope>
    <source>
        <strain evidence="2">ER-17-0199</strain>
        <tissue evidence="2">Blubber</tissue>
    </source>
</reference>
<feature type="compositionally biased region" description="Polar residues" evidence="1">
    <location>
        <begin position="8"/>
        <end position="25"/>
    </location>
</feature>
<evidence type="ECO:0000313" key="3">
    <source>
        <dbReference type="Proteomes" id="UP001159641"/>
    </source>
</evidence>
<proteinExistence type="predicted"/>
<keyword evidence="3" id="KW-1185">Reference proteome</keyword>
<feature type="region of interest" description="Disordered" evidence="1">
    <location>
        <begin position="1"/>
        <end position="30"/>
    </location>
</feature>
<dbReference type="Gene3D" id="3.40.50.720">
    <property type="entry name" value="NAD(P)-binding Rossmann-like Domain"/>
    <property type="match status" value="1"/>
</dbReference>
<evidence type="ECO:0000313" key="2">
    <source>
        <dbReference type="EMBL" id="KAJ8784335.1"/>
    </source>
</evidence>
<sequence>MDIAGLGSTWQNLSIGGRTPTQTPGIRTPDEGAWTSVYAAVTPALEGRGGRYLYNEKETRSLAVTYDLELQRQLWARSCRMTGIADVTQEAFRG</sequence>
<gene>
    <name evidence="2" type="ORF">J1605_008340</name>
</gene>
<organism evidence="2 3">
    <name type="scientific">Eschrichtius robustus</name>
    <name type="common">California gray whale</name>
    <name type="synonym">Eschrichtius gibbosus</name>
    <dbReference type="NCBI Taxonomy" id="9764"/>
    <lineage>
        <taxon>Eukaryota</taxon>
        <taxon>Metazoa</taxon>
        <taxon>Chordata</taxon>
        <taxon>Craniata</taxon>
        <taxon>Vertebrata</taxon>
        <taxon>Euteleostomi</taxon>
        <taxon>Mammalia</taxon>
        <taxon>Eutheria</taxon>
        <taxon>Laurasiatheria</taxon>
        <taxon>Artiodactyla</taxon>
        <taxon>Whippomorpha</taxon>
        <taxon>Cetacea</taxon>
        <taxon>Mysticeti</taxon>
        <taxon>Eschrichtiidae</taxon>
        <taxon>Eschrichtius</taxon>
    </lineage>
</organism>
<accession>A0AB34H0W6</accession>
<protein>
    <submittedName>
        <fullName evidence="2">Uncharacterized protein</fullName>
    </submittedName>
</protein>
<dbReference type="Proteomes" id="UP001159641">
    <property type="component" value="Unassembled WGS sequence"/>
</dbReference>